<dbReference type="GO" id="GO:0004252">
    <property type="term" value="F:serine-type endopeptidase activity"/>
    <property type="evidence" value="ECO:0007669"/>
    <property type="project" value="UniProtKB-EC"/>
</dbReference>
<dbReference type="PANTHER" id="PTHR24264:SF63">
    <property type="entry name" value="PLASMINOGEN ACTIVATOR, UROKINASE B"/>
    <property type="match status" value="1"/>
</dbReference>
<dbReference type="Pfam" id="PF00089">
    <property type="entry name" value="Trypsin"/>
    <property type="match status" value="1"/>
</dbReference>
<keyword evidence="13" id="KW-1185">Reference proteome</keyword>
<dbReference type="InterPro" id="IPR009003">
    <property type="entry name" value="Peptidase_S1_PA"/>
</dbReference>
<accession>A0A4W5RFD8</accession>
<dbReference type="STRING" id="62062.ENSHHUP00000083039"/>
<evidence type="ECO:0000256" key="1">
    <source>
        <dbReference type="ARBA" id="ARBA00004613"/>
    </source>
</evidence>
<sequence>MLCAGKQDWSQDACKGDSRGPMVCDVDNRMFFFGIVSWDEECSRALRPDVYTTVTKYNKWIEENTVLSSFTSGSMYPQK</sequence>
<evidence type="ECO:0000256" key="2">
    <source>
        <dbReference type="ARBA" id="ARBA00022525"/>
    </source>
</evidence>
<dbReference type="GO" id="GO:0033628">
    <property type="term" value="P:regulation of cell adhesion mediated by integrin"/>
    <property type="evidence" value="ECO:0007669"/>
    <property type="project" value="TreeGrafter"/>
</dbReference>
<keyword evidence="3" id="KW-0645">Protease</keyword>
<evidence type="ECO:0000313" key="13">
    <source>
        <dbReference type="Proteomes" id="UP000314982"/>
    </source>
</evidence>
<dbReference type="GO" id="GO:0005615">
    <property type="term" value="C:extracellular space"/>
    <property type="evidence" value="ECO:0007669"/>
    <property type="project" value="TreeGrafter"/>
</dbReference>
<dbReference type="PROSITE" id="PS50240">
    <property type="entry name" value="TRYPSIN_DOM"/>
    <property type="match status" value="1"/>
</dbReference>
<evidence type="ECO:0000256" key="6">
    <source>
        <dbReference type="ARBA" id="ARBA00022825"/>
    </source>
</evidence>
<dbReference type="InterPro" id="IPR043504">
    <property type="entry name" value="Peptidase_S1_PA_chymotrypsin"/>
</dbReference>
<evidence type="ECO:0000256" key="8">
    <source>
        <dbReference type="ARBA" id="ARBA00023180"/>
    </source>
</evidence>
<evidence type="ECO:0000256" key="5">
    <source>
        <dbReference type="ARBA" id="ARBA00022801"/>
    </source>
</evidence>
<dbReference type="InterPro" id="IPR050127">
    <property type="entry name" value="Serine_Proteases_S1"/>
</dbReference>
<evidence type="ECO:0000256" key="10">
    <source>
        <dbReference type="ARBA" id="ARBA00038868"/>
    </source>
</evidence>
<dbReference type="EC" id="3.4.21.4" evidence="10"/>
<keyword evidence="7" id="KW-1015">Disulfide bond</keyword>
<dbReference type="Ensembl" id="ENSHHUT00000085659.1">
    <property type="protein sequence ID" value="ENSHHUP00000083039.1"/>
    <property type="gene ID" value="ENSHHUG00000048229.1"/>
</dbReference>
<dbReference type="Proteomes" id="UP000314982">
    <property type="component" value="Unassembled WGS sequence"/>
</dbReference>
<evidence type="ECO:0000256" key="9">
    <source>
        <dbReference type="ARBA" id="ARBA00036320"/>
    </source>
</evidence>
<comment type="catalytic activity">
    <reaction evidence="9">
        <text>Preferential cleavage: Arg-|-Xaa, Lys-|-Xaa.</text>
        <dbReference type="EC" id="3.4.21.4"/>
    </reaction>
</comment>
<evidence type="ECO:0000259" key="11">
    <source>
        <dbReference type="PROSITE" id="PS50240"/>
    </source>
</evidence>
<dbReference type="Gene3D" id="2.40.10.10">
    <property type="entry name" value="Trypsin-like serine proteases"/>
    <property type="match status" value="1"/>
</dbReference>
<name>A0A4W5RFD8_9TELE</name>
<dbReference type="PANTHER" id="PTHR24264">
    <property type="entry name" value="TRYPSIN-RELATED"/>
    <property type="match status" value="1"/>
</dbReference>
<keyword evidence="8" id="KW-0325">Glycoprotein</keyword>
<evidence type="ECO:0000256" key="4">
    <source>
        <dbReference type="ARBA" id="ARBA00022729"/>
    </source>
</evidence>
<dbReference type="FunFam" id="2.40.10.10:FF:000054">
    <property type="entry name" value="Complement C1r subcomponent"/>
    <property type="match status" value="1"/>
</dbReference>
<keyword evidence="2" id="KW-0964">Secreted</keyword>
<comment type="subcellular location">
    <subcellularLocation>
        <location evidence="1">Secreted</location>
    </subcellularLocation>
</comment>
<reference evidence="12" key="2">
    <citation type="submission" date="2025-08" db="UniProtKB">
        <authorList>
            <consortium name="Ensembl"/>
        </authorList>
    </citation>
    <scope>IDENTIFICATION</scope>
</reference>
<protein>
    <recommendedName>
        <fullName evidence="10">trypsin</fullName>
        <ecNumber evidence="10">3.4.21.4</ecNumber>
    </recommendedName>
</protein>
<dbReference type="GO" id="GO:0031639">
    <property type="term" value="P:plasminogen activation"/>
    <property type="evidence" value="ECO:0007669"/>
    <property type="project" value="TreeGrafter"/>
</dbReference>
<evidence type="ECO:0000256" key="3">
    <source>
        <dbReference type="ARBA" id="ARBA00022670"/>
    </source>
</evidence>
<reference evidence="13" key="1">
    <citation type="submission" date="2018-06" db="EMBL/GenBank/DDBJ databases">
        <title>Genome assembly of Danube salmon.</title>
        <authorList>
            <person name="Macqueen D.J."/>
            <person name="Gundappa M.K."/>
        </authorList>
    </citation>
    <scope>NUCLEOTIDE SEQUENCE [LARGE SCALE GENOMIC DNA]</scope>
</reference>
<dbReference type="SUPFAM" id="SSF50494">
    <property type="entry name" value="Trypsin-like serine proteases"/>
    <property type="match status" value="1"/>
</dbReference>
<feature type="domain" description="Peptidase S1" evidence="11">
    <location>
        <begin position="1"/>
        <end position="66"/>
    </location>
</feature>
<keyword evidence="6" id="KW-0720">Serine protease</keyword>
<keyword evidence="5" id="KW-0378">Hydrolase</keyword>
<dbReference type="AlphaFoldDB" id="A0A4W5RFD8"/>
<keyword evidence="4" id="KW-0732">Signal</keyword>
<dbReference type="InterPro" id="IPR001254">
    <property type="entry name" value="Trypsin_dom"/>
</dbReference>
<evidence type="ECO:0000256" key="7">
    <source>
        <dbReference type="ARBA" id="ARBA00023157"/>
    </source>
</evidence>
<proteinExistence type="predicted"/>
<organism evidence="12 13">
    <name type="scientific">Hucho hucho</name>
    <name type="common">huchen</name>
    <dbReference type="NCBI Taxonomy" id="62062"/>
    <lineage>
        <taxon>Eukaryota</taxon>
        <taxon>Metazoa</taxon>
        <taxon>Chordata</taxon>
        <taxon>Craniata</taxon>
        <taxon>Vertebrata</taxon>
        <taxon>Euteleostomi</taxon>
        <taxon>Actinopterygii</taxon>
        <taxon>Neopterygii</taxon>
        <taxon>Teleostei</taxon>
        <taxon>Protacanthopterygii</taxon>
        <taxon>Salmoniformes</taxon>
        <taxon>Salmonidae</taxon>
        <taxon>Salmoninae</taxon>
        <taxon>Hucho</taxon>
    </lineage>
</organism>
<reference evidence="12" key="3">
    <citation type="submission" date="2025-09" db="UniProtKB">
        <authorList>
            <consortium name="Ensembl"/>
        </authorList>
    </citation>
    <scope>IDENTIFICATION</scope>
</reference>
<evidence type="ECO:0000313" key="12">
    <source>
        <dbReference type="Ensembl" id="ENSHHUP00000083039.1"/>
    </source>
</evidence>
<dbReference type="GeneTree" id="ENSGT01120000274787"/>